<evidence type="ECO:0000313" key="1">
    <source>
        <dbReference type="EMBL" id="AVZ45172.1"/>
    </source>
</evidence>
<dbReference type="Proteomes" id="UP000257884">
    <property type="component" value="Segment"/>
</dbReference>
<dbReference type="RefSeq" id="YP_010672757.1">
    <property type="nucleotide sequence ID" value="NC_070979.1"/>
</dbReference>
<keyword evidence="2" id="KW-1185">Reference proteome</keyword>
<dbReference type="GeneID" id="77949044"/>
<evidence type="ECO:0000313" key="2">
    <source>
        <dbReference type="Proteomes" id="UP000257884"/>
    </source>
</evidence>
<proteinExistence type="predicted"/>
<reference evidence="2" key="1">
    <citation type="submission" date="2018-01" db="EMBL/GenBank/DDBJ databases">
        <authorList>
            <person name="van Mierlo J.T."/>
            <person name="Hagens S."/>
            <person name="Witte S."/>
            <person name="Klamert S."/>
            <person name="van de Straat L."/>
        </authorList>
    </citation>
    <scope>NUCLEOTIDE SEQUENCE [LARGE SCALE GENOMIC DNA]</scope>
</reference>
<name>A0A2Z3DRR6_9CAUD</name>
<organism evidence="1 2">
    <name type="scientific">Escherichia phage EP335</name>
    <dbReference type="NCBI Taxonomy" id="2070199"/>
    <lineage>
        <taxon>Viruses</taxon>
        <taxon>Duplodnaviria</taxon>
        <taxon>Heunggongvirae</taxon>
        <taxon>Uroviricota</taxon>
        <taxon>Caudoviricetes</taxon>
        <taxon>Mktvariviridae</taxon>
        <taxon>Gordonclarkvirinae</taxon>
        <taxon>Nieuwekanaalvirus</taxon>
        <taxon>Nieuwekanaalvirus EP335</taxon>
    </lineage>
</organism>
<protein>
    <submittedName>
        <fullName evidence="1">Uncharacterized protein</fullName>
    </submittedName>
</protein>
<sequence length="80" mass="8661">MKIGQPAKDVLAKISDITVGEVFSAEHFSSYYMKIPDTKVEGCIIPANAVNLNTGHLSAFKPDSQVTEIRDAYLAFGGDK</sequence>
<dbReference type="EMBL" id="MG748548">
    <property type="protein sequence ID" value="AVZ45172.1"/>
    <property type="molecule type" value="Genomic_DNA"/>
</dbReference>
<accession>A0A2Z3DRR6</accession>
<dbReference type="KEGG" id="vg:77949044"/>